<dbReference type="Pfam" id="PF13520">
    <property type="entry name" value="AA_permease_2"/>
    <property type="match status" value="1"/>
</dbReference>
<dbReference type="GO" id="GO:0016020">
    <property type="term" value="C:membrane"/>
    <property type="evidence" value="ECO:0007669"/>
    <property type="project" value="UniProtKB-SubCell"/>
</dbReference>
<feature type="transmembrane region" description="Helical" evidence="6">
    <location>
        <begin position="81"/>
        <end position="100"/>
    </location>
</feature>
<feature type="transmembrane region" description="Helical" evidence="6">
    <location>
        <begin position="162"/>
        <end position="186"/>
    </location>
</feature>
<keyword evidence="5 6" id="KW-0472">Membrane</keyword>
<dbReference type="Gene3D" id="1.20.1740.10">
    <property type="entry name" value="Amino acid/polyamine transporter I"/>
    <property type="match status" value="1"/>
</dbReference>
<protein>
    <recommendedName>
        <fullName evidence="10">Amino acid transporter</fullName>
    </recommendedName>
</protein>
<evidence type="ECO:0000256" key="3">
    <source>
        <dbReference type="ARBA" id="ARBA00022692"/>
    </source>
</evidence>
<dbReference type="PANTHER" id="PTHR45649">
    <property type="entry name" value="AMINO-ACID PERMEASE BAT1"/>
    <property type="match status" value="1"/>
</dbReference>
<feature type="transmembrane region" description="Helical" evidence="6">
    <location>
        <begin position="322"/>
        <end position="340"/>
    </location>
</feature>
<feature type="transmembrane region" description="Helical" evidence="6">
    <location>
        <begin position="121"/>
        <end position="142"/>
    </location>
</feature>
<keyword evidence="4 6" id="KW-1133">Transmembrane helix</keyword>
<dbReference type="AlphaFoldDB" id="A0A8S2TB55"/>
<feature type="transmembrane region" description="Helical" evidence="6">
    <location>
        <begin position="37"/>
        <end position="61"/>
    </location>
</feature>
<feature type="transmembrane region" description="Helical" evidence="6">
    <location>
        <begin position="249"/>
        <end position="269"/>
    </location>
</feature>
<evidence type="ECO:0000256" key="1">
    <source>
        <dbReference type="ARBA" id="ARBA00004141"/>
    </source>
</evidence>
<dbReference type="InterPro" id="IPR002293">
    <property type="entry name" value="AA/rel_permease1"/>
</dbReference>
<dbReference type="PANTHER" id="PTHR45649:SF30">
    <property type="entry name" value="AMINO-ACID PERMEASE BAT1"/>
    <property type="match status" value="1"/>
</dbReference>
<organism evidence="8 9">
    <name type="scientific">Didymodactylos carnosus</name>
    <dbReference type="NCBI Taxonomy" id="1234261"/>
    <lineage>
        <taxon>Eukaryota</taxon>
        <taxon>Metazoa</taxon>
        <taxon>Spiralia</taxon>
        <taxon>Gnathifera</taxon>
        <taxon>Rotifera</taxon>
        <taxon>Eurotatoria</taxon>
        <taxon>Bdelloidea</taxon>
        <taxon>Philodinida</taxon>
        <taxon>Philodinidae</taxon>
        <taxon>Didymodactylos</taxon>
    </lineage>
</organism>
<dbReference type="Proteomes" id="UP000682733">
    <property type="component" value="Unassembled WGS sequence"/>
</dbReference>
<feature type="transmembrane region" description="Helical" evidence="6">
    <location>
        <begin position="224"/>
        <end position="243"/>
    </location>
</feature>
<evidence type="ECO:0000256" key="5">
    <source>
        <dbReference type="ARBA" id="ARBA00023136"/>
    </source>
</evidence>
<dbReference type="EMBL" id="CAJNOK010032039">
    <property type="protein sequence ID" value="CAF1479495.1"/>
    <property type="molecule type" value="Genomic_DNA"/>
</dbReference>
<sequence>MHDALTNRRLRRYTQLYLILKKNAYFSWLRRLCENRCLNNIAAVVQISSTISILITIVAVAKRLASAHVVFFSTINVTGFSFPYVCLIGILPTLFGFSGYEAASHLCEETRNAEKFAPIGILGTCICTSVIGFAYLLSLMFASYNPLDLVQNILNPSAAVQIYKISTPLPVALLFAVLLIINLYFAGMSATTVSSRTGYAMARDSVFPGSRWLKILYKRSQTPVLCVLLVFMVNVLLLLLNLFSTTAFAAIVSISTIGFQISYMLPILFRITHSRNTFLLGQFNLGRFGVPIGVLSVLWLFITSVILLFPFNYPITAQNMNWSIVVISGITIIAGLYWILSARRRFVGPKRMERFRKPTITTLVAVSAIITEEIIETRL</sequence>
<reference evidence="8" key="1">
    <citation type="submission" date="2021-02" db="EMBL/GenBank/DDBJ databases">
        <authorList>
            <person name="Nowell W R."/>
        </authorList>
    </citation>
    <scope>NUCLEOTIDE SEQUENCE</scope>
</reference>
<dbReference type="GO" id="GO:0022857">
    <property type="term" value="F:transmembrane transporter activity"/>
    <property type="evidence" value="ECO:0007669"/>
    <property type="project" value="InterPro"/>
</dbReference>
<proteinExistence type="predicted"/>
<name>A0A8S2TB55_9BILA</name>
<evidence type="ECO:0000256" key="2">
    <source>
        <dbReference type="ARBA" id="ARBA00022448"/>
    </source>
</evidence>
<dbReference type="Proteomes" id="UP000677228">
    <property type="component" value="Unassembled WGS sequence"/>
</dbReference>
<gene>
    <name evidence="7" type="ORF">OVA965_LOCUS36001</name>
    <name evidence="8" type="ORF">TMI583_LOCUS36992</name>
</gene>
<evidence type="ECO:0000256" key="6">
    <source>
        <dbReference type="SAM" id="Phobius"/>
    </source>
</evidence>
<comment type="caution">
    <text evidence="8">The sequence shown here is derived from an EMBL/GenBank/DDBJ whole genome shotgun (WGS) entry which is preliminary data.</text>
</comment>
<evidence type="ECO:0000313" key="7">
    <source>
        <dbReference type="EMBL" id="CAF1479495.1"/>
    </source>
</evidence>
<evidence type="ECO:0000313" key="8">
    <source>
        <dbReference type="EMBL" id="CAF4270193.1"/>
    </source>
</evidence>
<keyword evidence="2" id="KW-0813">Transport</keyword>
<evidence type="ECO:0000256" key="4">
    <source>
        <dbReference type="ARBA" id="ARBA00022989"/>
    </source>
</evidence>
<keyword evidence="3 6" id="KW-0812">Transmembrane</keyword>
<comment type="subcellular location">
    <subcellularLocation>
        <location evidence="1">Membrane</location>
        <topology evidence="1">Multi-pass membrane protein</topology>
    </subcellularLocation>
</comment>
<evidence type="ECO:0008006" key="10">
    <source>
        <dbReference type="Google" id="ProtNLM"/>
    </source>
</evidence>
<dbReference type="PIRSF" id="PIRSF006060">
    <property type="entry name" value="AA_transporter"/>
    <property type="match status" value="1"/>
</dbReference>
<accession>A0A8S2TB55</accession>
<dbReference type="EMBL" id="CAJOBA010053959">
    <property type="protein sequence ID" value="CAF4270193.1"/>
    <property type="molecule type" value="Genomic_DNA"/>
</dbReference>
<feature type="transmembrane region" description="Helical" evidence="6">
    <location>
        <begin position="290"/>
        <end position="310"/>
    </location>
</feature>
<evidence type="ECO:0000313" key="9">
    <source>
        <dbReference type="Proteomes" id="UP000682733"/>
    </source>
</evidence>